<keyword evidence="5 14" id="KW-0653">Protein transport</keyword>
<evidence type="ECO:0000256" key="12">
    <source>
        <dbReference type="ARBA" id="ARBA00053920"/>
    </source>
</evidence>
<dbReference type="AlphaFoldDB" id="A0A8T0U3M8"/>
<keyword evidence="9 14" id="KW-0576">Peroxisome</keyword>
<evidence type="ECO:0000256" key="1">
    <source>
        <dbReference type="ARBA" id="ARBA00004549"/>
    </source>
</evidence>
<proteinExistence type="inferred from homology"/>
<keyword evidence="7" id="KW-0811">Translocation</keyword>
<protein>
    <recommendedName>
        <fullName evidence="10 14">Peroxisomal membrane protein PEX14</fullName>
    </recommendedName>
    <alternativeName>
        <fullName evidence="11 14">Peroxin-14</fullName>
    </alternativeName>
</protein>
<feature type="domain" description="Peroxisome membrane anchor protein Pex14p N-terminal" evidence="16">
    <location>
        <begin position="223"/>
        <end position="264"/>
    </location>
</feature>
<comment type="similarity">
    <text evidence="2 14">Belongs to the peroxin-14 family.</text>
</comment>
<comment type="subunit">
    <text evidence="13">Interacts with PEX13; forming the PEX13-PEX14 docking complex. Interacts with PEX5 (via WxxxF/Y motifs).</text>
</comment>
<dbReference type="GO" id="GO:0005102">
    <property type="term" value="F:signaling receptor binding"/>
    <property type="evidence" value="ECO:0007669"/>
    <property type="project" value="TreeGrafter"/>
</dbReference>
<dbReference type="Pfam" id="PF04695">
    <property type="entry name" value="Pex14_N"/>
    <property type="match status" value="1"/>
</dbReference>
<evidence type="ECO:0000256" key="13">
    <source>
        <dbReference type="ARBA" id="ARBA00064754"/>
    </source>
</evidence>
<dbReference type="GO" id="GO:1990429">
    <property type="term" value="C:peroxisomal importomer complex"/>
    <property type="evidence" value="ECO:0007669"/>
    <property type="project" value="TreeGrafter"/>
</dbReference>
<evidence type="ECO:0000256" key="9">
    <source>
        <dbReference type="ARBA" id="ARBA00023140"/>
    </source>
</evidence>
<reference evidence="17" key="1">
    <citation type="submission" date="2020-05" db="EMBL/GenBank/DDBJ databases">
        <title>WGS assembly of Panicum virgatum.</title>
        <authorList>
            <person name="Lovell J.T."/>
            <person name="Jenkins J."/>
            <person name="Shu S."/>
            <person name="Juenger T.E."/>
            <person name="Schmutz J."/>
        </authorList>
    </citation>
    <scope>NUCLEOTIDE SEQUENCE</scope>
    <source>
        <strain evidence="17">AP13</strain>
    </source>
</reference>
<feature type="compositionally biased region" description="Pro residues" evidence="15">
    <location>
        <begin position="46"/>
        <end position="66"/>
    </location>
</feature>
<comment type="subcellular location">
    <subcellularLocation>
        <location evidence="1">Peroxisome membrane</location>
        <topology evidence="1">Single-pass membrane protein</topology>
    </subcellularLocation>
</comment>
<evidence type="ECO:0000256" key="15">
    <source>
        <dbReference type="SAM" id="MobiDB-lite"/>
    </source>
</evidence>
<dbReference type="InterPro" id="IPR006785">
    <property type="entry name" value="Pex14_N"/>
</dbReference>
<organism evidence="17 18">
    <name type="scientific">Panicum virgatum</name>
    <name type="common">Blackwell switchgrass</name>
    <dbReference type="NCBI Taxonomy" id="38727"/>
    <lineage>
        <taxon>Eukaryota</taxon>
        <taxon>Viridiplantae</taxon>
        <taxon>Streptophyta</taxon>
        <taxon>Embryophyta</taxon>
        <taxon>Tracheophyta</taxon>
        <taxon>Spermatophyta</taxon>
        <taxon>Magnoliopsida</taxon>
        <taxon>Liliopsida</taxon>
        <taxon>Poales</taxon>
        <taxon>Poaceae</taxon>
        <taxon>PACMAD clade</taxon>
        <taxon>Panicoideae</taxon>
        <taxon>Panicodae</taxon>
        <taxon>Paniceae</taxon>
        <taxon>Panicinae</taxon>
        <taxon>Panicum</taxon>
        <taxon>Panicum sect. Hiantes</taxon>
    </lineage>
</organism>
<keyword evidence="18" id="KW-1185">Reference proteome</keyword>
<dbReference type="Gene3D" id="1.10.10.10">
    <property type="entry name" value="Winged helix-like DNA-binding domain superfamily/Winged helix DNA-binding domain"/>
    <property type="match status" value="1"/>
</dbReference>
<feature type="compositionally biased region" description="Low complexity" evidence="15">
    <location>
        <begin position="194"/>
        <end position="209"/>
    </location>
</feature>
<dbReference type="PANTHER" id="PTHR23058:SF0">
    <property type="entry name" value="PEROXISOMAL MEMBRANE PROTEIN PEX14"/>
    <property type="match status" value="1"/>
</dbReference>
<accession>A0A8T0U3M8</accession>
<sequence length="320" mass="34668">MALRRFYGFPSNIVALPGSRSPSFPPPGSYPDFQRLPPTPLATRLPPTPPPPSPTLASRPPLPPSPRRSRRSVPGRLSITGRQSSPSWPICAKPPAPPIRPHAPPAPCAPPPRYSSCTSHPCFPRHRAPAWALTETRRRSVDPAAVLVAAPLATTKAWWRSSQMAGIVAQIQWTPASGVGEAMASATGSVQQQSPSTAATPADADPGAGADKLVFEAAPQPMREDYVENAVKFLSHPKVRGSPVVYRGCFLEKKGLTFQEIDEARRGKSRQLGSRQWLSRSKTTTISQVLQQVICLQLLSLITPVNPHAHRAHIISLYMK</sequence>
<evidence type="ECO:0000256" key="2">
    <source>
        <dbReference type="ARBA" id="ARBA00005443"/>
    </source>
</evidence>
<evidence type="ECO:0000256" key="5">
    <source>
        <dbReference type="ARBA" id="ARBA00022927"/>
    </source>
</evidence>
<evidence type="ECO:0000256" key="11">
    <source>
        <dbReference type="ARBA" id="ARBA00029691"/>
    </source>
</evidence>
<evidence type="ECO:0000256" key="7">
    <source>
        <dbReference type="ARBA" id="ARBA00023010"/>
    </source>
</evidence>
<evidence type="ECO:0000256" key="6">
    <source>
        <dbReference type="ARBA" id="ARBA00022989"/>
    </source>
</evidence>
<keyword evidence="4" id="KW-0812">Transmembrane</keyword>
<dbReference type="PANTHER" id="PTHR23058">
    <property type="entry name" value="PEROXISOMAL MEMBRANE PROTEIN PEX14"/>
    <property type="match status" value="1"/>
</dbReference>
<keyword evidence="3 14" id="KW-0813">Transport</keyword>
<feature type="compositionally biased region" description="Pro residues" evidence="15">
    <location>
        <begin position="92"/>
        <end position="113"/>
    </location>
</feature>
<evidence type="ECO:0000256" key="14">
    <source>
        <dbReference type="RuleBase" id="RU367032"/>
    </source>
</evidence>
<evidence type="ECO:0000256" key="10">
    <source>
        <dbReference type="ARBA" id="ARBA00029502"/>
    </source>
</evidence>
<dbReference type="InterPro" id="IPR025655">
    <property type="entry name" value="PEX14"/>
</dbReference>
<dbReference type="InterPro" id="IPR036388">
    <property type="entry name" value="WH-like_DNA-bd_sf"/>
</dbReference>
<evidence type="ECO:0000256" key="3">
    <source>
        <dbReference type="ARBA" id="ARBA00022448"/>
    </source>
</evidence>
<comment type="caution">
    <text evidence="17">The sequence shown here is derived from an EMBL/GenBank/DDBJ whole genome shotgun (WGS) entry which is preliminary data.</text>
</comment>
<dbReference type="EMBL" id="CM029042">
    <property type="protein sequence ID" value="KAG2618771.1"/>
    <property type="molecule type" value="Genomic_DNA"/>
</dbReference>
<gene>
    <name evidence="17" type="ORF">PVAP13_3NG141305</name>
</gene>
<feature type="region of interest" description="Disordered" evidence="15">
    <location>
        <begin position="184"/>
        <end position="209"/>
    </location>
</feature>
<keyword evidence="6" id="KW-1133">Transmembrane helix</keyword>
<evidence type="ECO:0000256" key="8">
    <source>
        <dbReference type="ARBA" id="ARBA00023136"/>
    </source>
</evidence>
<keyword evidence="8 14" id="KW-0472">Membrane</keyword>
<comment type="function">
    <text evidence="12 14">Component of the PEX13-PEX14 docking complex, a translocon channel that specifically mediates the import of peroxisomal cargo proteins bound to PEX5 receptor. The PEX13-PEX14 docking complex forms a large import pore which can be opened to a diameter of about 9 nm. Mechanistically, PEX5 receptor along with cargo proteins associates with the PEX14 subunit of the PEX13-PEX14 docking complex in the cytosol, leading to the insertion of the receptor into the organelle membrane with the concomitant translocation of the cargo into the peroxisome matrix.</text>
</comment>
<dbReference type="GO" id="GO:0005778">
    <property type="term" value="C:peroxisomal membrane"/>
    <property type="evidence" value="ECO:0007669"/>
    <property type="project" value="UniProtKB-SubCell"/>
</dbReference>
<name>A0A8T0U3M8_PANVG</name>
<evidence type="ECO:0000256" key="4">
    <source>
        <dbReference type="ARBA" id="ARBA00022692"/>
    </source>
</evidence>
<dbReference type="FunFam" id="1.10.10.10:FF:000217">
    <property type="entry name" value="Peroxisomal membrane protein PEX14"/>
    <property type="match status" value="1"/>
</dbReference>
<dbReference type="GO" id="GO:0016560">
    <property type="term" value="P:protein import into peroxisome matrix, docking"/>
    <property type="evidence" value="ECO:0007669"/>
    <property type="project" value="UniProtKB-UniRule"/>
</dbReference>
<evidence type="ECO:0000313" key="18">
    <source>
        <dbReference type="Proteomes" id="UP000823388"/>
    </source>
</evidence>
<dbReference type="OrthoDB" id="441517at2759"/>
<feature type="region of interest" description="Disordered" evidence="15">
    <location>
        <begin position="16"/>
        <end position="117"/>
    </location>
</feature>
<dbReference type="Proteomes" id="UP000823388">
    <property type="component" value="Chromosome 3N"/>
</dbReference>
<evidence type="ECO:0000259" key="16">
    <source>
        <dbReference type="Pfam" id="PF04695"/>
    </source>
</evidence>
<evidence type="ECO:0000313" key="17">
    <source>
        <dbReference type="EMBL" id="KAG2618771.1"/>
    </source>
</evidence>